<evidence type="ECO:0000313" key="2">
    <source>
        <dbReference type="Proteomes" id="UP001157502"/>
    </source>
</evidence>
<dbReference type="EMBL" id="CM055741">
    <property type="protein sequence ID" value="KAJ8002141.1"/>
    <property type="molecule type" value="Genomic_DNA"/>
</dbReference>
<dbReference type="Proteomes" id="UP001157502">
    <property type="component" value="Chromosome 14"/>
</dbReference>
<keyword evidence="2" id="KW-1185">Reference proteome</keyword>
<comment type="caution">
    <text evidence="1">The sequence shown here is derived from an EMBL/GenBank/DDBJ whole genome shotgun (WGS) entry which is preliminary data.</text>
</comment>
<accession>A0ACC2GEY3</accession>
<name>A0ACC2GEY3_DALPE</name>
<proteinExistence type="predicted"/>
<reference evidence="1" key="1">
    <citation type="submission" date="2021-05" db="EMBL/GenBank/DDBJ databases">
        <authorList>
            <person name="Pan Q."/>
            <person name="Jouanno E."/>
            <person name="Zahm M."/>
            <person name="Klopp C."/>
            <person name="Cabau C."/>
            <person name="Louis A."/>
            <person name="Berthelot C."/>
            <person name="Parey E."/>
            <person name="Roest Crollius H."/>
            <person name="Montfort J."/>
            <person name="Robinson-Rechavi M."/>
            <person name="Bouchez O."/>
            <person name="Lampietro C."/>
            <person name="Lopez Roques C."/>
            <person name="Donnadieu C."/>
            <person name="Postlethwait J."/>
            <person name="Bobe J."/>
            <person name="Dillon D."/>
            <person name="Chandos A."/>
            <person name="von Hippel F."/>
            <person name="Guiguen Y."/>
        </authorList>
    </citation>
    <scope>NUCLEOTIDE SEQUENCE</scope>
    <source>
        <strain evidence="1">YG-Jan2019</strain>
    </source>
</reference>
<organism evidence="1 2">
    <name type="scientific">Dallia pectoralis</name>
    <name type="common">Alaska blackfish</name>
    <dbReference type="NCBI Taxonomy" id="75939"/>
    <lineage>
        <taxon>Eukaryota</taxon>
        <taxon>Metazoa</taxon>
        <taxon>Chordata</taxon>
        <taxon>Craniata</taxon>
        <taxon>Vertebrata</taxon>
        <taxon>Euteleostomi</taxon>
        <taxon>Actinopterygii</taxon>
        <taxon>Neopterygii</taxon>
        <taxon>Teleostei</taxon>
        <taxon>Protacanthopterygii</taxon>
        <taxon>Esociformes</taxon>
        <taxon>Umbridae</taxon>
        <taxon>Dallia</taxon>
    </lineage>
</organism>
<protein>
    <submittedName>
        <fullName evidence="1">Uncharacterized protein</fullName>
    </submittedName>
</protein>
<sequence>MAKNKSKLLIAHVFLIAYMFLMANCDLSWTNEKSSYNPADNRYVRGGSAFLALRSCHQVMRGESGEFFSPDYLCSNPPLWCNWTIQVDPGKRVHVHLEDLTPPDACHSKMDRIYMDEPMGVAGAHSILEKCWSQFDYMSLSSTLYVVQLIRGNPSPPHRGFYGHYKATEPPVTYFANGESNKEDTEMMAKSRIIKQTSPVPISFTKFSPMPEGDSLEAILFLQPTPPAQAKPEVLLDYFNHISSSFVSNELPPEEPVVEQKASTYSLGEEEDRNRDTSEVTEETESKIDDQSTEDWKVNNFGSNLMGLDSDLLLSPTTPVVVTNQGTSSPVRMTTQTPSKQQPSNLYPKAFSQNSSAIRRNVDAQSQEFPKLQVPTTVPGNNELLNISTDESTATSYTNSPIEPQDPFDNSSKMVGPFTKKKHEKVRDHSEAPHLPGDPLFEVAVEVTLNMIEENWQGVAKTLLISIKSAMSQQLKMVYTDVLSCKRIKRLNAGLLYIFWLHIGDGLKGMKSHWSPHQVLQKLLKREVSHRNSTAQSFIISISTADVNECLTQLMLCDINAKCLNRFGSYECHCRPGYKDLSRLGSGGTICVDTTGYTSAPMADMIIGIYMACFLLSFLILLLCVFGVLYLRHHRGAFVVSCWRNSLPPIPPPDYKNNNDCNDNSSINTHSELPPPPPPPIRRPTEGWVHPEDCCPSVDLPLLRFSPLKPLDGYNKPEVAASDGY</sequence>
<gene>
    <name evidence="1" type="ORF">DPEC_G00176740</name>
</gene>
<evidence type="ECO:0000313" key="1">
    <source>
        <dbReference type="EMBL" id="KAJ8002141.1"/>
    </source>
</evidence>